<comment type="cofactor">
    <cofactor evidence="2">
        <name>Mg(2+)</name>
        <dbReference type="ChEBI" id="CHEBI:18420"/>
    </cofactor>
</comment>
<keyword evidence="10" id="KW-1185">Reference proteome</keyword>
<dbReference type="GO" id="GO:0006753">
    <property type="term" value="P:nucleoside phosphate metabolic process"/>
    <property type="evidence" value="ECO:0007669"/>
    <property type="project" value="TreeGrafter"/>
</dbReference>
<keyword evidence="5 9" id="KW-0378">Hydrolase</keyword>
<protein>
    <recommendedName>
        <fullName evidence="4">GDP-mannose pyrophosphatase</fullName>
    </recommendedName>
    <alternativeName>
        <fullName evidence="6">GDP-mannose hydrolase</fullName>
    </alternativeName>
    <alternativeName>
        <fullName evidence="7">GDPMK</fullName>
    </alternativeName>
</protein>
<comment type="similarity">
    <text evidence="3">Belongs to the Nudix hydrolase family. NudK subfamily.</text>
</comment>
<accession>A0A399RN01</accession>
<sequence length="197" mass="21833">MSDDVRRVGPWKVHRTEVSFENPWVRVESSHVTHPNGDPGTYGVVRYANLAIGVLPVDEHGHTWLVGQHRFPFDEYSWELPEGGGGKSEPPLGTARRELREETGLSAAHWHEIGHWHLSNSVSDERAIGYLAWGLSEGDAQPEASEELALRRVSMKTLVAMCLAGEVTDAFTHLMVLTALAQAREGRLPADVSRLLV</sequence>
<gene>
    <name evidence="9" type="ORF">D1223_00810</name>
</gene>
<evidence type="ECO:0000256" key="7">
    <source>
        <dbReference type="ARBA" id="ARBA00032272"/>
    </source>
</evidence>
<dbReference type="InterPro" id="IPR015797">
    <property type="entry name" value="NUDIX_hydrolase-like_dom_sf"/>
</dbReference>
<proteinExistence type="inferred from homology"/>
<evidence type="ECO:0000256" key="4">
    <source>
        <dbReference type="ARBA" id="ARBA00016377"/>
    </source>
</evidence>
<dbReference type="InterPro" id="IPR000086">
    <property type="entry name" value="NUDIX_hydrolase_dom"/>
</dbReference>
<dbReference type="Pfam" id="PF00293">
    <property type="entry name" value="NUDIX"/>
    <property type="match status" value="1"/>
</dbReference>
<dbReference type="PANTHER" id="PTHR11839:SF18">
    <property type="entry name" value="NUDIX HYDROLASE DOMAIN-CONTAINING PROTEIN"/>
    <property type="match status" value="1"/>
</dbReference>
<evidence type="ECO:0000256" key="2">
    <source>
        <dbReference type="ARBA" id="ARBA00001946"/>
    </source>
</evidence>
<evidence type="ECO:0000256" key="6">
    <source>
        <dbReference type="ARBA" id="ARBA00032162"/>
    </source>
</evidence>
<reference evidence="9 10" key="1">
    <citation type="submission" date="2018-08" db="EMBL/GenBank/DDBJ databases">
        <title>Henriciella mobilis sp. nov., isolated from seawater.</title>
        <authorList>
            <person name="Cheng H."/>
            <person name="Wu Y.-H."/>
            <person name="Xu X.-W."/>
            <person name="Guo L.-L."/>
        </authorList>
    </citation>
    <scope>NUCLEOTIDE SEQUENCE [LARGE SCALE GENOMIC DNA]</scope>
    <source>
        <strain evidence="9 10">JN25</strain>
    </source>
</reference>
<evidence type="ECO:0000256" key="1">
    <source>
        <dbReference type="ARBA" id="ARBA00000847"/>
    </source>
</evidence>
<dbReference type="Gene3D" id="3.90.79.10">
    <property type="entry name" value="Nucleoside Triphosphate Pyrophosphohydrolase"/>
    <property type="match status" value="1"/>
</dbReference>
<dbReference type="GO" id="GO:0019693">
    <property type="term" value="P:ribose phosphate metabolic process"/>
    <property type="evidence" value="ECO:0007669"/>
    <property type="project" value="TreeGrafter"/>
</dbReference>
<evidence type="ECO:0000313" key="10">
    <source>
        <dbReference type="Proteomes" id="UP000266385"/>
    </source>
</evidence>
<comment type="catalytic activity">
    <reaction evidence="1">
        <text>GDP-alpha-D-mannose + H2O = alpha-D-mannose 1-phosphate + GMP + 2 H(+)</text>
        <dbReference type="Rhea" id="RHEA:27978"/>
        <dbReference type="ChEBI" id="CHEBI:15377"/>
        <dbReference type="ChEBI" id="CHEBI:15378"/>
        <dbReference type="ChEBI" id="CHEBI:57527"/>
        <dbReference type="ChEBI" id="CHEBI:58115"/>
        <dbReference type="ChEBI" id="CHEBI:58409"/>
    </reaction>
</comment>
<dbReference type="Proteomes" id="UP000266385">
    <property type="component" value="Unassembled WGS sequence"/>
</dbReference>
<evidence type="ECO:0000259" key="8">
    <source>
        <dbReference type="PROSITE" id="PS51462"/>
    </source>
</evidence>
<dbReference type="CDD" id="cd24161">
    <property type="entry name" value="NUDIX_ADPRase_Ndx2"/>
    <property type="match status" value="1"/>
</dbReference>
<dbReference type="PROSITE" id="PS00893">
    <property type="entry name" value="NUDIX_BOX"/>
    <property type="match status" value="1"/>
</dbReference>
<dbReference type="InterPro" id="IPR020084">
    <property type="entry name" value="NUDIX_hydrolase_CS"/>
</dbReference>
<evidence type="ECO:0000256" key="5">
    <source>
        <dbReference type="ARBA" id="ARBA00022801"/>
    </source>
</evidence>
<dbReference type="GO" id="GO:0005829">
    <property type="term" value="C:cytosol"/>
    <property type="evidence" value="ECO:0007669"/>
    <property type="project" value="TreeGrafter"/>
</dbReference>
<dbReference type="EMBL" id="QWFX01000005">
    <property type="protein sequence ID" value="RIJ33150.1"/>
    <property type="molecule type" value="Genomic_DNA"/>
</dbReference>
<name>A0A399RN01_9PROT</name>
<dbReference type="SUPFAM" id="SSF55811">
    <property type="entry name" value="Nudix"/>
    <property type="match status" value="1"/>
</dbReference>
<evidence type="ECO:0000313" key="9">
    <source>
        <dbReference type="EMBL" id="RIJ33150.1"/>
    </source>
</evidence>
<organism evidence="9 10">
    <name type="scientific">Henriciella mobilis</name>
    <dbReference type="NCBI Taxonomy" id="2305467"/>
    <lineage>
        <taxon>Bacteria</taxon>
        <taxon>Pseudomonadati</taxon>
        <taxon>Pseudomonadota</taxon>
        <taxon>Alphaproteobacteria</taxon>
        <taxon>Hyphomonadales</taxon>
        <taxon>Hyphomonadaceae</taxon>
        <taxon>Henriciella</taxon>
    </lineage>
</organism>
<dbReference type="AlphaFoldDB" id="A0A399RN01"/>
<evidence type="ECO:0000256" key="3">
    <source>
        <dbReference type="ARBA" id="ARBA00007275"/>
    </source>
</evidence>
<feature type="domain" description="Nudix hydrolase" evidence="8">
    <location>
        <begin position="47"/>
        <end position="175"/>
    </location>
</feature>
<dbReference type="GO" id="GO:0016787">
    <property type="term" value="F:hydrolase activity"/>
    <property type="evidence" value="ECO:0007669"/>
    <property type="project" value="UniProtKB-KW"/>
</dbReference>
<dbReference type="OrthoDB" id="177518at2"/>
<dbReference type="PROSITE" id="PS51462">
    <property type="entry name" value="NUDIX"/>
    <property type="match status" value="1"/>
</dbReference>
<comment type="caution">
    <text evidence="9">The sequence shown here is derived from an EMBL/GenBank/DDBJ whole genome shotgun (WGS) entry which is preliminary data.</text>
</comment>
<dbReference type="PANTHER" id="PTHR11839">
    <property type="entry name" value="UDP/ADP-SUGAR PYROPHOSPHATASE"/>
    <property type="match status" value="1"/>
</dbReference>